<dbReference type="CDD" id="cd07909">
    <property type="entry name" value="YciF"/>
    <property type="match status" value="1"/>
</dbReference>
<dbReference type="InterPro" id="IPR047114">
    <property type="entry name" value="YciF"/>
</dbReference>
<dbReference type="Pfam" id="PF05974">
    <property type="entry name" value="DUF892"/>
    <property type="match status" value="1"/>
</dbReference>
<reference evidence="1" key="1">
    <citation type="journal article" date="2023" name="Comput. Struct. Biotechnol. J.">
        <title>Discovery of a novel marine Bacteroidetes with a rich repertoire of carbohydrate-active enzymes.</title>
        <authorList>
            <person name="Chen B."/>
            <person name="Liu G."/>
            <person name="Chen Q."/>
            <person name="Wang H."/>
            <person name="Liu L."/>
            <person name="Tang K."/>
        </authorList>
    </citation>
    <scope>NUCLEOTIDE SEQUENCE</scope>
    <source>
        <strain evidence="1">TK19036</strain>
    </source>
</reference>
<dbReference type="SUPFAM" id="SSF47240">
    <property type="entry name" value="Ferritin-like"/>
    <property type="match status" value="1"/>
</dbReference>
<dbReference type="PANTHER" id="PTHR30565">
    <property type="entry name" value="PROTEIN YCIF"/>
    <property type="match status" value="1"/>
</dbReference>
<dbReference type="PANTHER" id="PTHR30565:SF9">
    <property type="entry name" value="PROTEIN YCIF"/>
    <property type="match status" value="1"/>
</dbReference>
<dbReference type="EMBL" id="CP120682">
    <property type="protein sequence ID" value="WKN39402.1"/>
    <property type="molecule type" value="Genomic_DNA"/>
</dbReference>
<sequence>MGLFSSAEKLPTLEDLLHHEIADLHSAESQLIEALPKMAEAATDSTLKSAFTEHLQETKGQRERLVRIGQVLNFDVEGTTCKAMKGLVAEGQEIIKSKAEPLVKDAGLIGAAQRVEHYEMAGYGTAMGLAKELGHQDVYALLEETLNEEKNADQKLNQIAINRVNKKAQHT</sequence>
<dbReference type="AlphaFoldDB" id="A0AA49JJB2"/>
<proteinExistence type="predicted"/>
<dbReference type="Gene3D" id="1.20.1260.10">
    <property type="match status" value="1"/>
</dbReference>
<name>A0AA49JJB2_9BACT</name>
<dbReference type="InterPro" id="IPR010287">
    <property type="entry name" value="DUF892_YciF-like"/>
</dbReference>
<gene>
    <name evidence="1" type="ORF">K4G66_11940</name>
</gene>
<dbReference type="InterPro" id="IPR012347">
    <property type="entry name" value="Ferritin-like"/>
</dbReference>
<dbReference type="InterPro" id="IPR009078">
    <property type="entry name" value="Ferritin-like_SF"/>
</dbReference>
<evidence type="ECO:0000313" key="1">
    <source>
        <dbReference type="EMBL" id="WKN39402.1"/>
    </source>
</evidence>
<reference evidence="1" key="2">
    <citation type="journal article" date="2024" name="Antonie Van Leeuwenhoek">
        <title>Roseihalotalea indica gen. nov., sp. nov., a halophilic Bacteroidetes from mesopelagic Southwest Indian Ocean with higher carbohydrate metabolic potential.</title>
        <authorList>
            <person name="Chen B."/>
            <person name="Zhang M."/>
            <person name="Lin D."/>
            <person name="Ye J."/>
            <person name="Tang K."/>
        </authorList>
    </citation>
    <scope>NUCLEOTIDE SEQUENCE</scope>
    <source>
        <strain evidence="1">TK19036</strain>
    </source>
</reference>
<protein>
    <submittedName>
        <fullName evidence="1">Ferritin-like domain-containing protein</fullName>
    </submittedName>
</protein>
<organism evidence="1">
    <name type="scientific">Roseihalotalea indica</name>
    <dbReference type="NCBI Taxonomy" id="2867963"/>
    <lineage>
        <taxon>Bacteria</taxon>
        <taxon>Pseudomonadati</taxon>
        <taxon>Bacteroidota</taxon>
        <taxon>Cytophagia</taxon>
        <taxon>Cytophagales</taxon>
        <taxon>Catalimonadaceae</taxon>
        <taxon>Roseihalotalea</taxon>
    </lineage>
</organism>
<accession>A0AA49JJB2</accession>